<dbReference type="RefSeq" id="WP_046172810.1">
    <property type="nucleotide sequence ID" value="NZ_FOMB01000014.1"/>
</dbReference>
<keyword evidence="1" id="KW-0812">Transmembrane</keyword>
<dbReference type="EMBL" id="LAPV01000192">
    <property type="protein sequence ID" value="KKC31319.1"/>
    <property type="molecule type" value="Genomic_DNA"/>
</dbReference>
<dbReference type="InterPro" id="IPR005532">
    <property type="entry name" value="SUMF_dom"/>
</dbReference>
<dbReference type="AlphaFoldDB" id="A0A0F5PU26"/>
<dbReference type="Proteomes" id="UP000033519">
    <property type="component" value="Unassembled WGS sequence"/>
</dbReference>
<dbReference type="Gene3D" id="3.90.1580.10">
    <property type="entry name" value="paralog of FGE (formylglycine-generating enzyme)"/>
    <property type="match status" value="1"/>
</dbReference>
<feature type="transmembrane region" description="Helical" evidence="1">
    <location>
        <begin position="12"/>
        <end position="35"/>
    </location>
</feature>
<dbReference type="SUPFAM" id="SSF56436">
    <property type="entry name" value="C-type lectin-like"/>
    <property type="match status" value="1"/>
</dbReference>
<reference evidence="3 5" key="1">
    <citation type="submission" date="2015-03" db="EMBL/GenBank/DDBJ databases">
        <authorList>
            <person name="Lepp D."/>
            <person name="Hassan Y.I."/>
            <person name="Li X.-Z."/>
            <person name="Zhou T."/>
        </authorList>
    </citation>
    <scope>NUCLEOTIDE SEQUENCE [LARGE SCALE GENOMIC DNA]</scope>
    <source>
        <strain evidence="3 5">Cr7-05</strain>
    </source>
</reference>
<dbReference type="EMBL" id="FOMB01000014">
    <property type="protein sequence ID" value="SFC90196.1"/>
    <property type="molecule type" value="Genomic_DNA"/>
</dbReference>
<proteinExistence type="predicted"/>
<keyword evidence="1" id="KW-1133">Transmembrane helix</keyword>
<keyword evidence="5" id="KW-1185">Reference proteome</keyword>
<dbReference type="PANTHER" id="PTHR23150:SF19">
    <property type="entry name" value="FORMYLGLYCINE-GENERATING ENZYME"/>
    <property type="match status" value="1"/>
</dbReference>
<accession>A0A0F5PU26</accession>
<evidence type="ECO:0000313" key="6">
    <source>
        <dbReference type="Proteomes" id="UP000182258"/>
    </source>
</evidence>
<evidence type="ECO:0000313" key="3">
    <source>
        <dbReference type="EMBL" id="KKC31319.1"/>
    </source>
</evidence>
<evidence type="ECO:0000313" key="5">
    <source>
        <dbReference type="Proteomes" id="UP000033519"/>
    </source>
</evidence>
<name>A0A0F5PU26_9HYPH</name>
<dbReference type="InterPro" id="IPR042095">
    <property type="entry name" value="SUMF_sf"/>
</dbReference>
<evidence type="ECO:0000313" key="4">
    <source>
        <dbReference type="EMBL" id="SFC90196.1"/>
    </source>
</evidence>
<dbReference type="OrthoDB" id="9768004at2"/>
<keyword evidence="1" id="KW-0472">Membrane</keyword>
<reference evidence="4 6" key="2">
    <citation type="submission" date="2016-10" db="EMBL/GenBank/DDBJ databases">
        <authorList>
            <person name="de Groot N.N."/>
        </authorList>
    </citation>
    <scope>NUCLEOTIDE SEQUENCE [LARGE SCALE GENOMIC DNA]</scope>
    <source>
        <strain evidence="4 6">CGMCC 1.10210</strain>
    </source>
</reference>
<evidence type="ECO:0000259" key="2">
    <source>
        <dbReference type="Pfam" id="PF03781"/>
    </source>
</evidence>
<protein>
    <submittedName>
        <fullName evidence="4">Formylglycine-generating enzyme, required for sulfatase activity, contains SUMF1/FGE domain</fullName>
    </submittedName>
</protein>
<dbReference type="PATRIC" id="fig|728005.3.peg.2395"/>
<dbReference type="InterPro" id="IPR016187">
    <property type="entry name" value="CTDL_fold"/>
</dbReference>
<feature type="domain" description="Sulfatase-modifying factor enzyme-like" evidence="2">
    <location>
        <begin position="50"/>
        <end position="283"/>
    </location>
</feature>
<dbReference type="InterPro" id="IPR051043">
    <property type="entry name" value="Sulfatase_Mod_Factor_Kinase"/>
</dbReference>
<dbReference type="Proteomes" id="UP000182258">
    <property type="component" value="Unassembled WGS sequence"/>
</dbReference>
<dbReference type="Pfam" id="PF03781">
    <property type="entry name" value="FGE-sulfatase"/>
    <property type="match status" value="1"/>
</dbReference>
<dbReference type="PANTHER" id="PTHR23150">
    <property type="entry name" value="SULFATASE MODIFYING FACTOR 1, 2"/>
    <property type="match status" value="1"/>
</dbReference>
<dbReference type="STRING" id="728005.SAMN04488059_11425"/>
<dbReference type="GO" id="GO:0120147">
    <property type="term" value="F:formylglycine-generating oxidase activity"/>
    <property type="evidence" value="ECO:0007669"/>
    <property type="project" value="TreeGrafter"/>
</dbReference>
<sequence>MIVLARPLSHILTSVALPASLLAVGTIVVVLQLGLPQFNLGPTGISGPATVTLAPVDFTYRAEGHFLRDGNPVDAPMVETRLAAPLEIMKYQVSASDYGACVATSACVAAEPRNVGYGDVPATGVNFDDATAYAAWLSHRTGEDWVLPTDREWAFAAGAGFADDALLLAEDNANPAARWLADYEKEALRESEAGRFPRPLGSFGTNENGLADMNGNVWEWTQTCHRRVHIDDAGLVLSDLPACTIKVLEGKHRTPMSFFIRDAKGGGCSVGIPPENLGFRLVRRPAWYAPLLQIFKR</sequence>
<gene>
    <name evidence="4" type="ORF">SAMN04488059_11425</name>
    <name evidence="3" type="ORF">WH91_20275</name>
</gene>
<organism evidence="4 6">
    <name type="scientific">Devosia psychrophila</name>
    <dbReference type="NCBI Taxonomy" id="728005"/>
    <lineage>
        <taxon>Bacteria</taxon>
        <taxon>Pseudomonadati</taxon>
        <taxon>Pseudomonadota</taxon>
        <taxon>Alphaproteobacteria</taxon>
        <taxon>Hyphomicrobiales</taxon>
        <taxon>Devosiaceae</taxon>
        <taxon>Devosia</taxon>
    </lineage>
</organism>
<evidence type="ECO:0000256" key="1">
    <source>
        <dbReference type="SAM" id="Phobius"/>
    </source>
</evidence>